<evidence type="ECO:0000313" key="1">
    <source>
        <dbReference type="EMBL" id="SFX21269.1"/>
    </source>
</evidence>
<name>A0A1K1V9M0_9GAMM</name>
<reference evidence="1 2" key="1">
    <citation type="submission" date="2016-11" db="EMBL/GenBank/DDBJ databases">
        <authorList>
            <person name="Jaros S."/>
            <person name="Januszkiewicz K."/>
            <person name="Wedrychowicz H."/>
        </authorList>
    </citation>
    <scope>NUCLEOTIDE SEQUENCE [LARGE SCALE GENOMIC DNA]</scope>
    <source>
        <strain evidence="1 2">DSM 21637</strain>
    </source>
</reference>
<gene>
    <name evidence="1" type="ORF">SAMN02745752_00827</name>
</gene>
<dbReference type="STRING" id="1122209.SAMN02745752_00827"/>
<sequence length="74" mass="8286">MEAVRFYTQPVDGQVIVRLPAALANIEQLEVIVLPANETKVHERRKPNPLLMDSLELSDDLIAPAVPESDWDAH</sequence>
<dbReference type="AlphaFoldDB" id="A0A1K1V9M0"/>
<proteinExistence type="predicted"/>
<keyword evidence="2" id="KW-1185">Reference proteome</keyword>
<dbReference type="OrthoDB" id="5572510at2"/>
<dbReference type="RefSeq" id="WP_072325072.1">
    <property type="nucleotide sequence ID" value="NZ_FPJW01000002.1"/>
</dbReference>
<dbReference type="Proteomes" id="UP000182350">
    <property type="component" value="Unassembled WGS sequence"/>
</dbReference>
<evidence type="ECO:0000313" key="2">
    <source>
        <dbReference type="Proteomes" id="UP000182350"/>
    </source>
</evidence>
<accession>A0A1K1V9M0</accession>
<organism evidence="1 2">
    <name type="scientific">Marinospirillum alkaliphilum DSM 21637</name>
    <dbReference type="NCBI Taxonomy" id="1122209"/>
    <lineage>
        <taxon>Bacteria</taxon>
        <taxon>Pseudomonadati</taxon>
        <taxon>Pseudomonadota</taxon>
        <taxon>Gammaproteobacteria</taxon>
        <taxon>Oceanospirillales</taxon>
        <taxon>Oceanospirillaceae</taxon>
        <taxon>Marinospirillum</taxon>
    </lineage>
</organism>
<dbReference type="EMBL" id="FPJW01000002">
    <property type="protein sequence ID" value="SFX21269.1"/>
    <property type="molecule type" value="Genomic_DNA"/>
</dbReference>
<protein>
    <submittedName>
        <fullName evidence="1">Uncharacterized protein</fullName>
    </submittedName>
</protein>